<proteinExistence type="predicted"/>
<dbReference type="RefSeq" id="WP_205044789.1">
    <property type="nucleotide sequence ID" value="NZ_CAJVAX010000020.1"/>
</dbReference>
<reference evidence="1" key="1">
    <citation type="submission" date="2021-06" db="EMBL/GenBank/DDBJ databases">
        <authorList>
            <person name="Arsene-Ploetze F."/>
        </authorList>
    </citation>
    <scope>NUCLEOTIDE SEQUENCE</scope>
    <source>
        <strain evidence="1">SBRY1</strain>
    </source>
</reference>
<organism evidence="1 2">
    <name type="scientific">Actinacidiphila bryophytorum</name>
    <dbReference type="NCBI Taxonomy" id="1436133"/>
    <lineage>
        <taxon>Bacteria</taxon>
        <taxon>Bacillati</taxon>
        <taxon>Actinomycetota</taxon>
        <taxon>Actinomycetes</taxon>
        <taxon>Kitasatosporales</taxon>
        <taxon>Streptomycetaceae</taxon>
        <taxon>Actinacidiphila</taxon>
    </lineage>
</organism>
<evidence type="ECO:0000313" key="1">
    <source>
        <dbReference type="EMBL" id="CAG7654531.1"/>
    </source>
</evidence>
<comment type="caution">
    <text evidence="1">The sequence shown here is derived from an EMBL/GenBank/DDBJ whole genome shotgun (WGS) entry which is preliminary data.</text>
</comment>
<dbReference type="AlphaFoldDB" id="A0A9W4H5Y6"/>
<dbReference type="Proteomes" id="UP001153328">
    <property type="component" value="Unassembled WGS sequence"/>
</dbReference>
<protein>
    <submittedName>
        <fullName evidence="1">Uncharacterized protein</fullName>
    </submittedName>
</protein>
<dbReference type="EMBL" id="CAJVAX010000020">
    <property type="protein sequence ID" value="CAG7654531.1"/>
    <property type="molecule type" value="Genomic_DNA"/>
</dbReference>
<gene>
    <name evidence="1" type="ORF">SBRY_60505</name>
</gene>
<name>A0A9W4H5Y6_9ACTN</name>
<accession>A0A9W4H5Y6</accession>
<evidence type="ECO:0000313" key="2">
    <source>
        <dbReference type="Proteomes" id="UP001153328"/>
    </source>
</evidence>
<keyword evidence="2" id="KW-1185">Reference proteome</keyword>
<sequence length="289" mass="28663">MAESKVVGRRPLVFTDAHGAQGFVPLQALVLGDTGLEVDATWSASFSETDRRALLALARDAWSSGELAASAVAAKSPAIVFTAACAGPEGNGITVAVTRVEDPEPDPSLPLHAGLTLTVSEKDEYPGLSSAADAVARIGVDKPAAGSKDRAGSGLVQIKEGSAAAGDGLPKSGAPFTVTAAAPVKVKGADGTTDYFTLVVREGLPDPGVKVTVTVDAEAKKYSLTAEYTSGEVSTTLGALGALDTTAASIVTAQAPPGGLAMPADTLTAPIALSGGATGIAATGTAYTS</sequence>